<accession>A0A0F6PMC8</accession>
<organism evidence="2 3">
    <name type="scientific">Bovine nidovirus TCH5</name>
    <dbReference type="NCBI Taxonomy" id="1631554"/>
    <lineage>
        <taxon>Viruses</taxon>
        <taxon>Riboviria</taxon>
        <taxon>Orthornavirae</taxon>
        <taxon>Pisuviricota</taxon>
        <taxon>Pisoniviricetes</taxon>
        <taxon>Nidovirales</taxon>
        <taxon>Tornidovirineae</taxon>
        <taxon>Tobaniviridae</taxon>
        <taxon>Remotovirinae</taxon>
        <taxon>Bostovirus</taxon>
        <taxon>Bosnitovirus</taxon>
        <taxon>Bostovirus bovis</taxon>
        <taxon>Bovine nidovirus 1</taxon>
    </lineage>
</organism>
<keyword evidence="1" id="KW-1133">Transmembrane helix</keyword>
<sequence length="231" mass="26925">MFEIVTLLLLACYRLIGQLVVPNGLIVTNEYYTMAADYVKKYMSMEQCLSVFGYMLCYTYFYSWFYLKLRRVANIFILRLVYLLARFCQVIIIMVIYIMLPQPSGVSQQVGFAAFVIIMIFYFMMLLFKVIYGVVIFMRTRSIAAALFGSPVLIVDYVPIPVKHNPGVIAFNRVSEGSVTKFWFGEYSFDGKPGMVKYYDRKHTVWYSYSSSFKLGADDIYVYQQKSRQDV</sequence>
<dbReference type="GeneID" id="24420532"/>
<reference evidence="2 3" key="1">
    <citation type="journal article" date="2015" name="J. Gen. Virol.">
        <title>Discovery of a novel nidovirus in cattle with respiratory disease.</title>
        <authorList>
            <person name="Tokarz R."/>
            <person name="Sameroff S."/>
            <person name="Hesse R.A."/>
            <person name="Hause B.M."/>
            <person name="Desai A."/>
            <person name="Jain K."/>
            <person name="Lipkin W.I."/>
        </authorList>
    </citation>
    <scope>NUCLEOTIDE SEQUENCE [LARGE SCALE GENOMIC DNA]</scope>
    <source>
        <strain evidence="2">TCH5</strain>
    </source>
</reference>
<keyword evidence="3" id="KW-1185">Reference proteome</keyword>
<evidence type="ECO:0000313" key="2">
    <source>
        <dbReference type="EMBL" id="AJW66853.1"/>
    </source>
</evidence>
<feature type="transmembrane region" description="Helical" evidence="1">
    <location>
        <begin position="79"/>
        <end position="100"/>
    </location>
</feature>
<keyword evidence="1" id="KW-0472">Membrane</keyword>
<keyword evidence="1" id="KW-0812">Transmembrane</keyword>
<dbReference type="RefSeq" id="YP_009142790.1">
    <property type="nucleotide sequence ID" value="NC_027199.1"/>
</dbReference>
<evidence type="ECO:0000313" key="3">
    <source>
        <dbReference type="Proteomes" id="UP000203497"/>
    </source>
</evidence>
<dbReference type="Proteomes" id="UP000203497">
    <property type="component" value="Segment"/>
</dbReference>
<evidence type="ECO:0000256" key="1">
    <source>
        <dbReference type="SAM" id="Phobius"/>
    </source>
</evidence>
<protein>
    <submittedName>
        <fullName evidence="2">M1</fullName>
    </submittedName>
</protein>
<proteinExistence type="predicted"/>
<feature type="transmembrane region" description="Helical" evidence="1">
    <location>
        <begin position="49"/>
        <end position="67"/>
    </location>
</feature>
<dbReference type="KEGG" id="vg:24420532"/>
<name>A0A0F6PMC8_9NIDO</name>
<dbReference type="EMBL" id="KM589359">
    <property type="protein sequence ID" value="AJW66853.1"/>
    <property type="molecule type" value="Genomic_RNA"/>
</dbReference>
<feature type="transmembrane region" description="Helical" evidence="1">
    <location>
        <begin position="112"/>
        <end position="137"/>
    </location>
</feature>